<dbReference type="InterPro" id="IPR000489">
    <property type="entry name" value="Pterin-binding_dom"/>
</dbReference>
<dbReference type="Pfam" id="PF00809">
    <property type="entry name" value="Pterin_bind"/>
    <property type="match status" value="1"/>
</dbReference>
<dbReference type="GO" id="GO:0004156">
    <property type="term" value="F:dihydropteroate synthase activity"/>
    <property type="evidence" value="ECO:0007669"/>
    <property type="project" value="UniProtKB-EC"/>
</dbReference>
<evidence type="ECO:0000259" key="9">
    <source>
        <dbReference type="PROSITE" id="PS50972"/>
    </source>
</evidence>
<evidence type="ECO:0000313" key="10">
    <source>
        <dbReference type="EMBL" id="KUG14324.1"/>
    </source>
</evidence>
<evidence type="ECO:0000256" key="4">
    <source>
        <dbReference type="ARBA" id="ARBA00012458"/>
    </source>
</evidence>
<name>A0A0W8F0A7_9ZZZZ</name>
<accession>A0A0W8F0A7</accession>
<evidence type="ECO:0000256" key="1">
    <source>
        <dbReference type="ARBA" id="ARBA00000012"/>
    </source>
</evidence>
<feature type="domain" description="Pterin-binding" evidence="9">
    <location>
        <begin position="17"/>
        <end position="261"/>
    </location>
</feature>
<dbReference type="Gene3D" id="3.20.20.20">
    <property type="entry name" value="Dihydropteroate synthase-like"/>
    <property type="match status" value="1"/>
</dbReference>
<comment type="cofactor">
    <cofactor evidence="2">
        <name>Mg(2+)</name>
        <dbReference type="ChEBI" id="CHEBI:18420"/>
    </cofactor>
</comment>
<dbReference type="InterPro" id="IPR011005">
    <property type="entry name" value="Dihydropteroate_synth-like_sf"/>
</dbReference>
<protein>
    <recommendedName>
        <fullName evidence="4">dihydropteroate synthase</fullName>
        <ecNumber evidence="4">2.5.1.15</ecNumber>
    </recommendedName>
</protein>
<comment type="pathway">
    <text evidence="3">Cofactor biosynthesis; tetrahydrofolate biosynthesis; 7,8-dihydrofolate from 2-amino-4-hydroxy-6-hydroxymethyl-7,8-dihydropteridine diphosphate and 4-aminobenzoate: step 1/2.</text>
</comment>
<comment type="catalytic activity">
    <reaction evidence="1">
        <text>(7,8-dihydropterin-6-yl)methyl diphosphate + 4-aminobenzoate = 7,8-dihydropteroate + diphosphate</text>
        <dbReference type="Rhea" id="RHEA:19949"/>
        <dbReference type="ChEBI" id="CHEBI:17836"/>
        <dbReference type="ChEBI" id="CHEBI:17839"/>
        <dbReference type="ChEBI" id="CHEBI:33019"/>
        <dbReference type="ChEBI" id="CHEBI:72950"/>
        <dbReference type="EC" id="2.5.1.15"/>
    </reaction>
</comment>
<dbReference type="AlphaFoldDB" id="A0A0W8F0A7"/>
<dbReference type="GO" id="GO:0046656">
    <property type="term" value="P:folic acid biosynthetic process"/>
    <property type="evidence" value="ECO:0007669"/>
    <property type="project" value="UniProtKB-KW"/>
</dbReference>
<organism evidence="10">
    <name type="scientific">hydrocarbon metagenome</name>
    <dbReference type="NCBI Taxonomy" id="938273"/>
    <lineage>
        <taxon>unclassified sequences</taxon>
        <taxon>metagenomes</taxon>
        <taxon>ecological metagenomes</taxon>
    </lineage>
</organism>
<dbReference type="PROSITE" id="PS50972">
    <property type="entry name" value="PTERIN_BINDING"/>
    <property type="match status" value="1"/>
</dbReference>
<dbReference type="InterPro" id="IPR045031">
    <property type="entry name" value="DHP_synth-like"/>
</dbReference>
<dbReference type="PROSITE" id="PS00793">
    <property type="entry name" value="DHPS_2"/>
    <property type="match status" value="1"/>
</dbReference>
<evidence type="ECO:0000256" key="3">
    <source>
        <dbReference type="ARBA" id="ARBA00004763"/>
    </source>
</evidence>
<sequence>MHRCVVGGITIGQGFPVRLMGVINCSPESFFHGSYVRPGTVRIHAEEMISEGADIIDIGARSTAPLSPPVSEETETERILAALSELDGSGIPVSVDTMREGVLEHCLDHDIHAANDISGFADPAYARRVSDAGLPAILMASRDLPGDAAGWDDTLANLSLVVSRCEAAGVSGYVLDPGIGLWTPGRTTTLDWEICRNFAACARFGRPILAAVSRKTFLGEPGGRPPEDRLPASLGLTALLIGKGADLVRTHDVGETAAVIRMAARVVERP</sequence>
<dbReference type="GO" id="GO:0046654">
    <property type="term" value="P:tetrahydrofolate biosynthetic process"/>
    <property type="evidence" value="ECO:0007669"/>
    <property type="project" value="TreeGrafter"/>
</dbReference>
<reference evidence="10" key="1">
    <citation type="journal article" date="2015" name="Proc. Natl. Acad. Sci. U.S.A.">
        <title>Networks of energetic and metabolic interactions define dynamics in microbial communities.</title>
        <authorList>
            <person name="Embree M."/>
            <person name="Liu J.K."/>
            <person name="Al-Bassam M.M."/>
            <person name="Zengler K."/>
        </authorList>
    </citation>
    <scope>NUCLEOTIDE SEQUENCE</scope>
</reference>
<keyword evidence="5" id="KW-0808">Transferase</keyword>
<dbReference type="SUPFAM" id="SSF51717">
    <property type="entry name" value="Dihydropteroate synthetase-like"/>
    <property type="match status" value="1"/>
</dbReference>
<dbReference type="NCBIfam" id="TIGR01496">
    <property type="entry name" value="DHPS"/>
    <property type="match status" value="1"/>
</dbReference>
<keyword evidence="7" id="KW-0460">Magnesium</keyword>
<dbReference type="EMBL" id="LNQE01001671">
    <property type="protein sequence ID" value="KUG14324.1"/>
    <property type="molecule type" value="Genomic_DNA"/>
</dbReference>
<dbReference type="EC" id="2.5.1.15" evidence="4"/>
<keyword evidence="8" id="KW-0289">Folate biosynthesis</keyword>
<dbReference type="PANTHER" id="PTHR20941">
    <property type="entry name" value="FOLATE SYNTHESIS PROTEINS"/>
    <property type="match status" value="1"/>
</dbReference>
<evidence type="ECO:0000256" key="6">
    <source>
        <dbReference type="ARBA" id="ARBA00022723"/>
    </source>
</evidence>
<proteinExistence type="predicted"/>
<gene>
    <name evidence="10" type="ORF">ASZ90_016033</name>
</gene>
<evidence type="ECO:0000256" key="2">
    <source>
        <dbReference type="ARBA" id="ARBA00001946"/>
    </source>
</evidence>
<evidence type="ECO:0000256" key="8">
    <source>
        <dbReference type="ARBA" id="ARBA00022909"/>
    </source>
</evidence>
<evidence type="ECO:0000256" key="7">
    <source>
        <dbReference type="ARBA" id="ARBA00022842"/>
    </source>
</evidence>
<dbReference type="InterPro" id="IPR006390">
    <property type="entry name" value="DHP_synth_dom"/>
</dbReference>
<dbReference type="GO" id="GO:0046872">
    <property type="term" value="F:metal ion binding"/>
    <property type="evidence" value="ECO:0007669"/>
    <property type="project" value="UniProtKB-KW"/>
</dbReference>
<comment type="caution">
    <text evidence="10">The sequence shown here is derived from an EMBL/GenBank/DDBJ whole genome shotgun (WGS) entry which is preliminary data.</text>
</comment>
<evidence type="ECO:0000256" key="5">
    <source>
        <dbReference type="ARBA" id="ARBA00022679"/>
    </source>
</evidence>
<keyword evidence="6" id="KW-0479">Metal-binding</keyword>
<dbReference type="PANTHER" id="PTHR20941:SF1">
    <property type="entry name" value="FOLIC ACID SYNTHESIS PROTEIN FOL1"/>
    <property type="match status" value="1"/>
</dbReference>